<evidence type="ECO:0000259" key="5">
    <source>
        <dbReference type="PROSITE" id="PS50048"/>
    </source>
</evidence>
<dbReference type="CDD" id="cd00067">
    <property type="entry name" value="GAL4"/>
    <property type="match status" value="1"/>
</dbReference>
<dbReference type="Gene3D" id="4.10.240.10">
    <property type="entry name" value="Zn(2)-C6 fungal-type DNA-binding domain"/>
    <property type="match status" value="1"/>
</dbReference>
<dbReference type="SUPFAM" id="SSF57701">
    <property type="entry name" value="Zn2/Cys6 DNA-binding domain"/>
    <property type="match status" value="1"/>
</dbReference>
<evidence type="ECO:0000256" key="1">
    <source>
        <dbReference type="ARBA" id="ARBA00023015"/>
    </source>
</evidence>
<dbReference type="GO" id="GO:0009893">
    <property type="term" value="P:positive regulation of metabolic process"/>
    <property type="evidence" value="ECO:0007669"/>
    <property type="project" value="UniProtKB-ARBA"/>
</dbReference>
<name>A0A146FZG3_ASPKA</name>
<dbReference type="PROSITE" id="PS50048">
    <property type="entry name" value="ZN2_CY6_FUNGAL_2"/>
    <property type="match status" value="1"/>
</dbReference>
<dbReference type="InterPro" id="IPR036864">
    <property type="entry name" value="Zn2-C6_fun-type_DNA-bd_sf"/>
</dbReference>
<dbReference type="PROSITE" id="PS00463">
    <property type="entry name" value="ZN2_CY6_FUNGAL_1"/>
    <property type="match status" value="1"/>
</dbReference>
<organism evidence="6 7">
    <name type="scientific">Aspergillus kawachii</name>
    <name type="common">White koji mold</name>
    <name type="synonym">Aspergillus awamori var. kawachi</name>
    <dbReference type="NCBI Taxonomy" id="1069201"/>
    <lineage>
        <taxon>Eukaryota</taxon>
        <taxon>Fungi</taxon>
        <taxon>Dikarya</taxon>
        <taxon>Ascomycota</taxon>
        <taxon>Pezizomycotina</taxon>
        <taxon>Eurotiomycetes</taxon>
        <taxon>Eurotiomycetidae</taxon>
        <taxon>Eurotiales</taxon>
        <taxon>Aspergillaceae</taxon>
        <taxon>Aspergillus</taxon>
        <taxon>Aspergillus subgen. Circumdati</taxon>
    </lineage>
</organism>
<reference evidence="7" key="2">
    <citation type="submission" date="2016-02" db="EMBL/GenBank/DDBJ databases">
        <title>Genome sequencing of Aspergillus luchuensis NBRC 4314.</title>
        <authorList>
            <person name="Yamada O."/>
        </authorList>
    </citation>
    <scope>NUCLEOTIDE SEQUENCE [LARGE SCALE GENOMIC DNA]</scope>
    <source>
        <strain evidence="7">RIB 2604</strain>
    </source>
</reference>
<reference evidence="6 7" key="1">
    <citation type="journal article" date="2016" name="DNA Res.">
        <title>Genome sequence of Aspergillus luchuensis NBRC 4314.</title>
        <authorList>
            <person name="Yamada O."/>
            <person name="Machida M."/>
            <person name="Hosoyama A."/>
            <person name="Goto M."/>
            <person name="Takahashi T."/>
            <person name="Futagami T."/>
            <person name="Yamagata Y."/>
            <person name="Takeuchi M."/>
            <person name="Kobayashi T."/>
            <person name="Koike H."/>
            <person name="Abe K."/>
            <person name="Asai K."/>
            <person name="Arita M."/>
            <person name="Fujita N."/>
            <person name="Fukuda K."/>
            <person name="Higa K."/>
            <person name="Horikawa H."/>
            <person name="Ishikawa T."/>
            <person name="Jinno K."/>
            <person name="Kato Y."/>
            <person name="Kirimura K."/>
            <person name="Mizutani O."/>
            <person name="Nakasone K."/>
            <person name="Sano M."/>
            <person name="Shiraishi Y."/>
            <person name="Tsukahara M."/>
            <person name="Gomi K."/>
        </authorList>
    </citation>
    <scope>NUCLEOTIDE SEQUENCE [LARGE SCALE GENOMIC DNA]</scope>
    <source>
        <strain evidence="6 7">RIB 2604</strain>
    </source>
</reference>
<dbReference type="SMART" id="SM00066">
    <property type="entry name" value="GAL4"/>
    <property type="match status" value="1"/>
</dbReference>
<dbReference type="Pfam" id="PF00172">
    <property type="entry name" value="Zn_clus"/>
    <property type="match status" value="1"/>
</dbReference>
<proteinExistence type="predicted"/>
<accession>A0A146FZG3</accession>
<dbReference type="AlphaFoldDB" id="A0A146FZG3"/>
<dbReference type="InterPro" id="IPR053178">
    <property type="entry name" value="Osmoadaptation_assoc"/>
</dbReference>
<evidence type="ECO:0000256" key="2">
    <source>
        <dbReference type="ARBA" id="ARBA00023125"/>
    </source>
</evidence>
<dbReference type="GO" id="GO:0000981">
    <property type="term" value="F:DNA-binding transcription factor activity, RNA polymerase II-specific"/>
    <property type="evidence" value="ECO:0007669"/>
    <property type="project" value="InterPro"/>
</dbReference>
<evidence type="ECO:0000256" key="4">
    <source>
        <dbReference type="ARBA" id="ARBA00023242"/>
    </source>
</evidence>
<evidence type="ECO:0000313" key="7">
    <source>
        <dbReference type="Proteomes" id="UP000075230"/>
    </source>
</evidence>
<protein>
    <recommendedName>
        <fullName evidence="5">Zn(2)-C6 fungal-type domain-containing protein</fullName>
    </recommendedName>
</protein>
<dbReference type="VEuPathDB" id="FungiDB:ASPFODRAFT_137977"/>
<keyword evidence="4" id="KW-0539">Nucleus</keyword>
<evidence type="ECO:0000256" key="3">
    <source>
        <dbReference type="ARBA" id="ARBA00023163"/>
    </source>
</evidence>
<dbReference type="EMBL" id="BCWF01000032">
    <property type="protein sequence ID" value="GAT30163.1"/>
    <property type="molecule type" value="Genomic_DNA"/>
</dbReference>
<keyword evidence="1" id="KW-0805">Transcription regulation</keyword>
<gene>
    <name evidence="6" type="ORF">RIB2604_03301350</name>
</gene>
<evidence type="ECO:0000313" key="6">
    <source>
        <dbReference type="EMBL" id="GAT30163.1"/>
    </source>
</evidence>
<dbReference type="InterPro" id="IPR001138">
    <property type="entry name" value="Zn2Cys6_DnaBD"/>
</dbReference>
<dbReference type="GO" id="GO:0008270">
    <property type="term" value="F:zinc ion binding"/>
    <property type="evidence" value="ECO:0007669"/>
    <property type="project" value="InterPro"/>
</dbReference>
<sequence>MGGIPFTSRACAACKKRKIKCDLEKPECSNCVKRGGTSCPGYQDRDFIHHSFEPRGARDAEIKLPEARRVGELQLLALSACFNMNPEARTQLFATYMHTFFASNPSPTGRVDSWYSLMARFPTLAGKSDLLDRSVISLASVFLGKKTRDGRLAHYGLEIYNSALHAMLQILQVNRPPTATTLYSAIVFQAYEVGPIRAKRSSCSDKPQTMENSETGATAMLKQHDFTRCDQTLIDAILWRHKWAAAMFTLNTPYSMHVDVECLDLGRKDSPVDELFEVIAEGIALRRDLCKLIGQSHHNREHACHTLLQRCFNLEARLRVDWLHMSAHRLDGKPTPCSRQSLGQEPSMLPLDPGLAPYNFESLEAAKIYLLFWVASLVIRRVIYQTETHLLRDPDPSRMVFYAREICRSVAYCMQPENRMLAVRSVLLGLSQASKCYIDCGDKAGFEWCQAVYPFIDASGFGIARLISQMEWKFWNAAQTIFSILCNTSFSSASIACPLALKRPLQFRIAGIDIKWTM</sequence>
<feature type="domain" description="Zn(2)-C6 fungal-type" evidence="5">
    <location>
        <begin position="10"/>
        <end position="39"/>
    </location>
</feature>
<comment type="caution">
    <text evidence="6">The sequence shown here is derived from an EMBL/GenBank/DDBJ whole genome shotgun (WGS) entry which is preliminary data.</text>
</comment>
<keyword evidence="3" id="KW-0804">Transcription</keyword>
<dbReference type="GO" id="GO:0003677">
    <property type="term" value="F:DNA binding"/>
    <property type="evidence" value="ECO:0007669"/>
    <property type="project" value="UniProtKB-KW"/>
</dbReference>
<dbReference type="PANTHER" id="PTHR38111:SF11">
    <property type="entry name" value="TRANSCRIPTION FACTOR DOMAIN-CONTAINING PROTEIN-RELATED"/>
    <property type="match status" value="1"/>
</dbReference>
<dbReference type="Proteomes" id="UP000075230">
    <property type="component" value="Unassembled WGS sequence"/>
</dbReference>
<keyword evidence="2" id="KW-0238">DNA-binding</keyword>
<dbReference type="PANTHER" id="PTHR38111">
    <property type="entry name" value="ZN(2)-C6 FUNGAL-TYPE DOMAIN-CONTAINING PROTEIN-RELATED"/>
    <property type="match status" value="1"/>
</dbReference>